<evidence type="ECO:0000259" key="1">
    <source>
        <dbReference type="Pfam" id="PF00248"/>
    </source>
</evidence>
<evidence type="ECO:0000313" key="3">
    <source>
        <dbReference type="Proteomes" id="UP000295131"/>
    </source>
</evidence>
<name>A0A4R5PHA9_9HYPH</name>
<dbReference type="Pfam" id="PF00248">
    <property type="entry name" value="Aldo_ket_red"/>
    <property type="match status" value="1"/>
</dbReference>
<keyword evidence="3" id="KW-1185">Reference proteome</keyword>
<sequence>MPKNLPIATFPDGRRVPALGIGTWHMGEDAARATDEIRSLRAGIDLGMTLIDTAEMYGSGGAERIVGEAISGRRDEVFLVSKVLPSNASREGTVAACERSLQRMGTDRMDLYLLHWPGHHALEDTFAAFEKLKADGKILGWGVSNFDTEGMQVVANTPGGGNCATNQVLYNLDDRGVEYDLMPSMARRAMPLMAYCPLGEGRLLNDPVLNRIAAGLDATAAQVALAFLLDRENVIAIPKTASPARIAENRAAADLVLPEDVRAELDRAFPAPDTKTPLSIV</sequence>
<dbReference type="PANTHER" id="PTHR43638">
    <property type="entry name" value="OXIDOREDUCTASE, ALDO/KETO REDUCTASE FAMILY PROTEIN"/>
    <property type="match status" value="1"/>
</dbReference>
<evidence type="ECO:0000313" key="2">
    <source>
        <dbReference type="EMBL" id="TDH34203.1"/>
    </source>
</evidence>
<dbReference type="OrthoDB" id="9772407at2"/>
<dbReference type="AlphaFoldDB" id="A0A4R5PHA9"/>
<dbReference type="InterPro" id="IPR020471">
    <property type="entry name" value="AKR"/>
</dbReference>
<dbReference type="PRINTS" id="PR00069">
    <property type="entry name" value="ALDKETRDTASE"/>
</dbReference>
<proteinExistence type="predicted"/>
<protein>
    <submittedName>
        <fullName evidence="2">Aldo/keto reductase</fullName>
    </submittedName>
</protein>
<dbReference type="SUPFAM" id="SSF51430">
    <property type="entry name" value="NAD(P)-linked oxidoreductase"/>
    <property type="match status" value="1"/>
</dbReference>
<feature type="domain" description="NADP-dependent oxidoreductase" evidence="1">
    <location>
        <begin position="19"/>
        <end position="267"/>
    </location>
</feature>
<comment type="caution">
    <text evidence="2">The sequence shown here is derived from an EMBL/GenBank/DDBJ whole genome shotgun (WGS) entry which is preliminary data.</text>
</comment>
<dbReference type="GO" id="GO:0016491">
    <property type="term" value="F:oxidoreductase activity"/>
    <property type="evidence" value="ECO:0007669"/>
    <property type="project" value="InterPro"/>
</dbReference>
<dbReference type="Gene3D" id="3.20.20.100">
    <property type="entry name" value="NADP-dependent oxidoreductase domain"/>
    <property type="match status" value="1"/>
</dbReference>
<dbReference type="CDD" id="cd19138">
    <property type="entry name" value="AKR_YeaE"/>
    <property type="match status" value="1"/>
</dbReference>
<reference evidence="2 3" key="1">
    <citation type="journal article" date="2013" name="Int. J. Syst. Evol. Microbiol.">
        <title>Hoeflea suaedae sp. nov., an endophytic bacterium isolated from the root of the halophyte Suaeda maritima.</title>
        <authorList>
            <person name="Chung E.J."/>
            <person name="Park J.A."/>
            <person name="Pramanik P."/>
            <person name="Bibi F."/>
            <person name="Jeon C.O."/>
            <person name="Chung Y.R."/>
        </authorList>
    </citation>
    <scope>NUCLEOTIDE SEQUENCE [LARGE SCALE GENOMIC DNA]</scope>
    <source>
        <strain evidence="2 3">YC6898</strain>
    </source>
</reference>
<dbReference type="Proteomes" id="UP000295131">
    <property type="component" value="Unassembled WGS sequence"/>
</dbReference>
<dbReference type="PANTHER" id="PTHR43638:SF3">
    <property type="entry name" value="ALDEHYDE REDUCTASE"/>
    <property type="match status" value="1"/>
</dbReference>
<dbReference type="InterPro" id="IPR018170">
    <property type="entry name" value="Aldo/ket_reductase_CS"/>
</dbReference>
<dbReference type="RefSeq" id="WP_133285549.1">
    <property type="nucleotide sequence ID" value="NZ_SMSI01000004.1"/>
</dbReference>
<dbReference type="InterPro" id="IPR023210">
    <property type="entry name" value="NADP_OxRdtase_dom"/>
</dbReference>
<dbReference type="PROSITE" id="PS00063">
    <property type="entry name" value="ALDOKETO_REDUCTASE_3"/>
    <property type="match status" value="1"/>
</dbReference>
<accession>A0A4R5PHA9</accession>
<gene>
    <name evidence="2" type="ORF">E2A64_16100</name>
</gene>
<dbReference type="EMBL" id="SMSI01000004">
    <property type="protein sequence ID" value="TDH34203.1"/>
    <property type="molecule type" value="Genomic_DNA"/>
</dbReference>
<dbReference type="InterPro" id="IPR036812">
    <property type="entry name" value="NAD(P)_OxRdtase_dom_sf"/>
</dbReference>
<organism evidence="2 3">
    <name type="scientific">Pseudohoeflea suaedae</name>
    <dbReference type="NCBI Taxonomy" id="877384"/>
    <lineage>
        <taxon>Bacteria</taxon>
        <taxon>Pseudomonadati</taxon>
        <taxon>Pseudomonadota</taxon>
        <taxon>Alphaproteobacteria</taxon>
        <taxon>Hyphomicrobiales</taxon>
        <taxon>Rhizobiaceae</taxon>
        <taxon>Pseudohoeflea</taxon>
    </lineage>
</organism>